<dbReference type="PROSITE" id="PS00107">
    <property type="entry name" value="PROTEIN_KINASE_ATP"/>
    <property type="match status" value="1"/>
</dbReference>
<dbReference type="PROSITE" id="PS50011">
    <property type="entry name" value="PROTEIN_KINASE_DOM"/>
    <property type="match status" value="1"/>
</dbReference>
<dbReference type="EMBL" id="JAUSUY010000012">
    <property type="protein sequence ID" value="MDT3427421.1"/>
    <property type="molecule type" value="Genomic_DNA"/>
</dbReference>
<dbReference type="InterPro" id="IPR011009">
    <property type="entry name" value="Kinase-like_dom_sf"/>
</dbReference>
<dbReference type="EC" id="2.7.11.1" evidence="4"/>
<dbReference type="SUPFAM" id="SSF56112">
    <property type="entry name" value="Protein kinase-like (PK-like)"/>
    <property type="match status" value="1"/>
</dbReference>
<evidence type="ECO:0000313" key="5">
    <source>
        <dbReference type="Proteomes" id="UP001248709"/>
    </source>
</evidence>
<comment type="caution">
    <text evidence="4">The sequence shown here is derived from an EMBL/GenBank/DDBJ whole genome shotgun (WGS) entry which is preliminary data.</text>
</comment>
<dbReference type="InterPro" id="IPR017441">
    <property type="entry name" value="Protein_kinase_ATP_BS"/>
</dbReference>
<feature type="domain" description="Protein kinase" evidence="3">
    <location>
        <begin position="27"/>
        <end position="271"/>
    </location>
</feature>
<name>A0ABU3H9C9_9BACL</name>
<sequence length="271" mass="30889">MLARLRAFLAAWRDYPRKEGELIGRRYEVLSLVGMGSYGLAYRCLDRVQQRQVAVKQAKPSKRDVGKRLLERERHILLQLDHPYIPACRDYFEERGSAWLVTDYVEGYTLEELIFEQGCLFGEQEALRFALCLMDRVNHVHERGFVHLDLRIPNVILRNGEIYLIDFGLARRIGDESPGDDGQAAARNKDGLPGGMPASKRSDLHDIGHLMLFMLYSGYTPAPGTGESSWSEELNLTPGMRGILRKLLGKESEGYTETQEFVRDIKQALSE</sequence>
<evidence type="ECO:0000259" key="3">
    <source>
        <dbReference type="PROSITE" id="PS50011"/>
    </source>
</evidence>
<organism evidence="4 5">
    <name type="scientific">Paenibacillus forsythiae</name>
    <dbReference type="NCBI Taxonomy" id="365616"/>
    <lineage>
        <taxon>Bacteria</taxon>
        <taxon>Bacillati</taxon>
        <taxon>Bacillota</taxon>
        <taxon>Bacilli</taxon>
        <taxon>Bacillales</taxon>
        <taxon>Paenibacillaceae</taxon>
        <taxon>Paenibacillus</taxon>
    </lineage>
</organism>
<dbReference type="GO" id="GO:0004674">
    <property type="term" value="F:protein serine/threonine kinase activity"/>
    <property type="evidence" value="ECO:0007669"/>
    <property type="project" value="UniProtKB-EC"/>
</dbReference>
<dbReference type="RefSeq" id="WP_025701780.1">
    <property type="nucleotide sequence ID" value="NZ_JAUSUY010000012.1"/>
</dbReference>
<dbReference type="Gene3D" id="1.10.510.10">
    <property type="entry name" value="Transferase(Phosphotransferase) domain 1"/>
    <property type="match status" value="1"/>
</dbReference>
<evidence type="ECO:0000256" key="1">
    <source>
        <dbReference type="PROSITE-ProRule" id="PRU10141"/>
    </source>
</evidence>
<dbReference type="Proteomes" id="UP001248709">
    <property type="component" value="Unassembled WGS sequence"/>
</dbReference>
<keyword evidence="5" id="KW-1185">Reference proteome</keyword>
<keyword evidence="4" id="KW-0418">Kinase</keyword>
<feature type="region of interest" description="Disordered" evidence="2">
    <location>
        <begin position="177"/>
        <end position="198"/>
    </location>
</feature>
<reference evidence="4 5" key="1">
    <citation type="submission" date="2023-07" db="EMBL/GenBank/DDBJ databases">
        <title>Genomic Encyclopedia of Type Strains, Phase IV (KMG-IV): sequencing the most valuable type-strain genomes for metagenomic binning, comparative biology and taxonomic classification.</title>
        <authorList>
            <person name="Goeker M."/>
        </authorList>
    </citation>
    <scope>NUCLEOTIDE SEQUENCE [LARGE SCALE GENOMIC DNA]</scope>
    <source>
        <strain evidence="4 5">T98</strain>
    </source>
</reference>
<dbReference type="PANTHER" id="PTHR24347">
    <property type="entry name" value="SERINE/THREONINE-PROTEIN KINASE"/>
    <property type="match status" value="1"/>
</dbReference>
<evidence type="ECO:0000256" key="2">
    <source>
        <dbReference type="SAM" id="MobiDB-lite"/>
    </source>
</evidence>
<proteinExistence type="predicted"/>
<keyword evidence="1" id="KW-0067">ATP-binding</keyword>
<evidence type="ECO:0000313" key="4">
    <source>
        <dbReference type="EMBL" id="MDT3427421.1"/>
    </source>
</evidence>
<keyword evidence="4" id="KW-0808">Transferase</keyword>
<protein>
    <submittedName>
        <fullName evidence="4">Serine/threonine-protein kinase</fullName>
        <ecNumber evidence="4">2.7.11.1</ecNumber>
    </submittedName>
</protein>
<dbReference type="InterPro" id="IPR000719">
    <property type="entry name" value="Prot_kinase_dom"/>
</dbReference>
<dbReference type="Gene3D" id="3.30.200.20">
    <property type="entry name" value="Phosphorylase Kinase, domain 1"/>
    <property type="match status" value="1"/>
</dbReference>
<gene>
    <name evidence="4" type="ORF">J2Z22_002984</name>
</gene>
<keyword evidence="1" id="KW-0547">Nucleotide-binding</keyword>
<feature type="binding site" evidence="1">
    <location>
        <position position="56"/>
    </location>
    <ligand>
        <name>ATP</name>
        <dbReference type="ChEBI" id="CHEBI:30616"/>
    </ligand>
</feature>
<accession>A0ABU3H9C9</accession>
<dbReference type="Pfam" id="PF00069">
    <property type="entry name" value="Pkinase"/>
    <property type="match status" value="1"/>
</dbReference>